<proteinExistence type="predicted"/>
<comment type="caution">
    <text evidence="2">The sequence shown here is derived from an EMBL/GenBank/DDBJ whole genome shotgun (WGS) entry which is preliminary data.</text>
</comment>
<keyword evidence="3" id="KW-1185">Reference proteome</keyword>
<protein>
    <submittedName>
        <fullName evidence="2">Uncharacterized protein</fullName>
    </submittedName>
</protein>
<accession>A0A7J8D6J5</accession>
<organism evidence="2 3">
    <name type="scientific">Rousettus aegyptiacus</name>
    <name type="common">Egyptian fruit bat</name>
    <name type="synonym">Pteropus aegyptiacus</name>
    <dbReference type="NCBI Taxonomy" id="9407"/>
    <lineage>
        <taxon>Eukaryota</taxon>
        <taxon>Metazoa</taxon>
        <taxon>Chordata</taxon>
        <taxon>Craniata</taxon>
        <taxon>Vertebrata</taxon>
        <taxon>Euteleostomi</taxon>
        <taxon>Mammalia</taxon>
        <taxon>Eutheria</taxon>
        <taxon>Laurasiatheria</taxon>
        <taxon>Chiroptera</taxon>
        <taxon>Yinpterochiroptera</taxon>
        <taxon>Pteropodoidea</taxon>
        <taxon>Pteropodidae</taxon>
        <taxon>Rousettinae</taxon>
        <taxon>Rousettus</taxon>
    </lineage>
</organism>
<reference evidence="2 3" key="1">
    <citation type="journal article" date="2020" name="Nature">
        <title>Six reference-quality genomes reveal evolution of bat adaptations.</title>
        <authorList>
            <person name="Jebb D."/>
            <person name="Huang Z."/>
            <person name="Pippel M."/>
            <person name="Hughes G.M."/>
            <person name="Lavrichenko K."/>
            <person name="Devanna P."/>
            <person name="Winkler S."/>
            <person name="Jermiin L.S."/>
            <person name="Skirmuntt E.C."/>
            <person name="Katzourakis A."/>
            <person name="Burkitt-Gray L."/>
            <person name="Ray D.A."/>
            <person name="Sullivan K.A.M."/>
            <person name="Roscito J.G."/>
            <person name="Kirilenko B.M."/>
            <person name="Davalos L.M."/>
            <person name="Corthals A.P."/>
            <person name="Power M.L."/>
            <person name="Jones G."/>
            <person name="Ransome R.D."/>
            <person name="Dechmann D.K.N."/>
            <person name="Locatelli A.G."/>
            <person name="Puechmaille S.J."/>
            <person name="Fedrigo O."/>
            <person name="Jarvis E.D."/>
            <person name="Hiller M."/>
            <person name="Vernes S.C."/>
            <person name="Myers E.W."/>
            <person name="Teeling E.C."/>
        </authorList>
    </citation>
    <scope>NUCLEOTIDE SEQUENCE [LARGE SCALE GENOMIC DNA]</scope>
    <source>
        <strain evidence="2">MRouAeg1</strain>
        <tissue evidence="2">Muscle</tissue>
    </source>
</reference>
<evidence type="ECO:0000313" key="2">
    <source>
        <dbReference type="EMBL" id="KAF6418884.1"/>
    </source>
</evidence>
<sequence>MREKSPASLAFLRLSVKMPLCFLGPWESLSKCHPFTRILGFPSWGFHPRWLSSERQYRNPSPSLAVDFSPWWEGEANGTLGEPLRGVPWMMGQDTPGEEGLPQLSTCRRTPKQTSFALGISCGPSLTKQMPGNRNPDKGIKVTNDLC</sequence>
<evidence type="ECO:0000313" key="3">
    <source>
        <dbReference type="Proteomes" id="UP000593571"/>
    </source>
</evidence>
<dbReference type="Proteomes" id="UP000593571">
    <property type="component" value="Unassembled WGS sequence"/>
</dbReference>
<name>A0A7J8D6J5_ROUAE</name>
<dbReference type="AlphaFoldDB" id="A0A7J8D6J5"/>
<gene>
    <name evidence="2" type="ORF">HJG63_008882</name>
</gene>
<dbReference type="EMBL" id="JACASE010000013">
    <property type="protein sequence ID" value="KAF6418884.1"/>
    <property type="molecule type" value="Genomic_DNA"/>
</dbReference>
<feature type="region of interest" description="Disordered" evidence="1">
    <location>
        <begin position="126"/>
        <end position="147"/>
    </location>
</feature>
<evidence type="ECO:0000256" key="1">
    <source>
        <dbReference type="SAM" id="MobiDB-lite"/>
    </source>
</evidence>